<evidence type="ECO:0000313" key="2">
    <source>
        <dbReference type="EMBL" id="RYS80476.1"/>
    </source>
</evidence>
<reference evidence="2 3" key="1">
    <citation type="journal article" date="2019" name="Science, e1252229">
        <title>Invertible promoters mediate bacterial phase variation, antibiotic resistance, and host adaptation in the gut.</title>
        <authorList>
            <person name="Jiang X."/>
            <person name="Hall A.B."/>
            <person name="Arthur T.D."/>
            <person name="Plichta D.R."/>
            <person name="Covington C.T."/>
            <person name="Poyet M."/>
            <person name="Crothers J."/>
            <person name="Moses P.L."/>
            <person name="Tolonen A.C."/>
            <person name="Vlamakis H."/>
            <person name="Alm E.J."/>
            <person name="Xavier R.J."/>
        </authorList>
    </citation>
    <scope>NUCLEOTIDE SEQUENCE [LARGE SCALE GENOMIC DNA]</scope>
    <source>
        <strain evidence="3">aa_0143</strain>
    </source>
</reference>
<organism evidence="2 3">
    <name type="scientific">[Ruminococcus] torques</name>
    <dbReference type="NCBI Taxonomy" id="33039"/>
    <lineage>
        <taxon>Bacteria</taxon>
        <taxon>Bacillati</taxon>
        <taxon>Bacillota</taxon>
        <taxon>Clostridia</taxon>
        <taxon>Lachnospirales</taxon>
        <taxon>Lachnospiraceae</taxon>
        <taxon>Mediterraneibacter</taxon>
    </lineage>
</organism>
<evidence type="ECO:0000313" key="3">
    <source>
        <dbReference type="Proteomes" id="UP000292665"/>
    </source>
</evidence>
<feature type="transmembrane region" description="Helical" evidence="1">
    <location>
        <begin position="20"/>
        <end position="43"/>
    </location>
</feature>
<gene>
    <name evidence="2" type="ORF">EAI93_06395</name>
</gene>
<keyword evidence="1" id="KW-0472">Membrane</keyword>
<dbReference type="RefSeq" id="WP_129794841.1">
    <property type="nucleotide sequence ID" value="NZ_CATVPX010000017.1"/>
</dbReference>
<dbReference type="EMBL" id="RCYR01000009">
    <property type="protein sequence ID" value="RYS80476.1"/>
    <property type="molecule type" value="Genomic_DNA"/>
</dbReference>
<keyword evidence="1" id="KW-0812">Transmembrane</keyword>
<proteinExistence type="predicted"/>
<name>A0A4Q5C6P7_9FIRM</name>
<keyword evidence="1" id="KW-1133">Transmembrane helix</keyword>
<sequence length="71" mass="7808">MDYASCLEVHRLWKGDLLMIKGFLLAFNVILFALFLIGMIFGLKTKETGMGLLSGSVALIIALNSLFILNS</sequence>
<dbReference type="Proteomes" id="UP000292665">
    <property type="component" value="Unassembled WGS sequence"/>
</dbReference>
<evidence type="ECO:0000256" key="1">
    <source>
        <dbReference type="SAM" id="Phobius"/>
    </source>
</evidence>
<comment type="caution">
    <text evidence="2">The sequence shown here is derived from an EMBL/GenBank/DDBJ whole genome shotgun (WGS) entry which is preliminary data.</text>
</comment>
<accession>A0A4Q5C6P7</accession>
<protein>
    <submittedName>
        <fullName evidence="2">Uncharacterized protein</fullName>
    </submittedName>
</protein>
<dbReference type="AlphaFoldDB" id="A0A4Q5C6P7"/>
<feature type="transmembrane region" description="Helical" evidence="1">
    <location>
        <begin position="50"/>
        <end position="69"/>
    </location>
</feature>